<dbReference type="PROSITE" id="PS51355">
    <property type="entry name" value="GLUTATHIONE_PEROXID_3"/>
    <property type="match status" value="1"/>
</dbReference>
<dbReference type="CDD" id="cd00340">
    <property type="entry name" value="GSH_Peroxidase"/>
    <property type="match status" value="1"/>
</dbReference>
<gene>
    <name evidence="7" type="ORF">QQF73_13775</name>
</gene>
<evidence type="ECO:0000313" key="7">
    <source>
        <dbReference type="EMBL" id="MDK9558699.1"/>
    </source>
</evidence>
<dbReference type="GO" id="GO:0004601">
    <property type="term" value="F:peroxidase activity"/>
    <property type="evidence" value="ECO:0007669"/>
    <property type="project" value="UniProtKB-KW"/>
</dbReference>
<dbReference type="InterPro" id="IPR036249">
    <property type="entry name" value="Thioredoxin-like_sf"/>
</dbReference>
<dbReference type="RefSeq" id="WP_219867798.1">
    <property type="nucleotide sequence ID" value="NZ_JASSQD010000002.1"/>
</dbReference>
<keyword evidence="5" id="KW-0732">Signal</keyword>
<evidence type="ECO:0000313" key="8">
    <source>
        <dbReference type="Proteomes" id="UP001223547"/>
    </source>
</evidence>
<feature type="domain" description="Thioredoxin" evidence="6">
    <location>
        <begin position="12"/>
        <end position="180"/>
    </location>
</feature>
<keyword evidence="3 4" id="KW-0560">Oxidoreductase</keyword>
<evidence type="ECO:0000256" key="3">
    <source>
        <dbReference type="ARBA" id="ARBA00023002"/>
    </source>
</evidence>
<evidence type="ECO:0000256" key="2">
    <source>
        <dbReference type="ARBA" id="ARBA00022559"/>
    </source>
</evidence>
<proteinExistence type="inferred from homology"/>
<comment type="similarity">
    <text evidence="1 4">Belongs to the glutathione peroxidase family.</text>
</comment>
<keyword evidence="8" id="KW-1185">Reference proteome</keyword>
<accession>A0ABT7HEB3</accession>
<dbReference type="PROSITE" id="PS51352">
    <property type="entry name" value="THIOREDOXIN_2"/>
    <property type="match status" value="1"/>
</dbReference>
<dbReference type="Pfam" id="PF00255">
    <property type="entry name" value="GSHPx"/>
    <property type="match status" value="1"/>
</dbReference>
<comment type="caution">
    <text evidence="7">The sequence shown here is derived from an EMBL/GenBank/DDBJ whole genome shotgun (WGS) entry which is preliminary data.</text>
</comment>
<dbReference type="PANTHER" id="PTHR11592">
    <property type="entry name" value="GLUTATHIONE PEROXIDASE"/>
    <property type="match status" value="1"/>
</dbReference>
<sequence length="180" mass="19672">MVRLVLVALIALSTGWAYAAEPAACPAFLDHELRKLHSRDNVNLCGSAAGKPMLVVNTASRCGYTGQFEGLEALHQKYRDRGLVVVGFASDDFRQEADTEAEAARVCFKNFGVTFTMIAPGPVTGSDANPVFQHVSDQSQPPRWNFFKYVLDRDGQVVEAFPSRVTPDDPALIRAVESVL</sequence>
<dbReference type="SUPFAM" id="SSF52833">
    <property type="entry name" value="Thioredoxin-like"/>
    <property type="match status" value="1"/>
</dbReference>
<protein>
    <recommendedName>
        <fullName evidence="4">Glutathione peroxidase</fullName>
    </recommendedName>
</protein>
<dbReference type="Gene3D" id="3.40.30.10">
    <property type="entry name" value="Glutaredoxin"/>
    <property type="match status" value="1"/>
</dbReference>
<keyword evidence="2 4" id="KW-0575">Peroxidase</keyword>
<evidence type="ECO:0000256" key="1">
    <source>
        <dbReference type="ARBA" id="ARBA00006926"/>
    </source>
</evidence>
<name>A0ABT7HEB3_9GAMM</name>
<dbReference type="InterPro" id="IPR013766">
    <property type="entry name" value="Thioredoxin_domain"/>
</dbReference>
<dbReference type="PROSITE" id="PS00460">
    <property type="entry name" value="GLUTATHIONE_PEROXID_1"/>
    <property type="match status" value="1"/>
</dbReference>
<dbReference type="Proteomes" id="UP001223547">
    <property type="component" value="Unassembled WGS sequence"/>
</dbReference>
<organism evidence="7 8">
    <name type="scientific">Marinobacter albus</name>
    <dbReference type="NCBI Taxonomy" id="3030833"/>
    <lineage>
        <taxon>Bacteria</taxon>
        <taxon>Pseudomonadati</taxon>
        <taxon>Pseudomonadota</taxon>
        <taxon>Gammaproteobacteria</taxon>
        <taxon>Pseudomonadales</taxon>
        <taxon>Marinobacteraceae</taxon>
        <taxon>Marinobacter</taxon>
    </lineage>
</organism>
<dbReference type="InterPro" id="IPR029759">
    <property type="entry name" value="GPX_AS"/>
</dbReference>
<dbReference type="PRINTS" id="PR01011">
    <property type="entry name" value="GLUTPROXDASE"/>
</dbReference>
<dbReference type="EMBL" id="JASSQD010000002">
    <property type="protein sequence ID" value="MDK9558699.1"/>
    <property type="molecule type" value="Genomic_DNA"/>
</dbReference>
<dbReference type="InterPro" id="IPR000889">
    <property type="entry name" value="Glutathione_peroxidase"/>
</dbReference>
<dbReference type="PANTHER" id="PTHR11592:SF44">
    <property type="entry name" value="GLUTATHIONE PEROXIDASE"/>
    <property type="match status" value="1"/>
</dbReference>
<dbReference type="PIRSF" id="PIRSF000303">
    <property type="entry name" value="Glutathion_perox"/>
    <property type="match status" value="1"/>
</dbReference>
<feature type="chain" id="PRO_5045173860" description="Glutathione peroxidase" evidence="5">
    <location>
        <begin position="20"/>
        <end position="180"/>
    </location>
</feature>
<evidence type="ECO:0000256" key="5">
    <source>
        <dbReference type="SAM" id="SignalP"/>
    </source>
</evidence>
<evidence type="ECO:0000259" key="6">
    <source>
        <dbReference type="PROSITE" id="PS51352"/>
    </source>
</evidence>
<reference evidence="7 8" key="1">
    <citation type="submission" date="2023-05" db="EMBL/GenBank/DDBJ databases">
        <title>Marinobacter albus sp. nov., a marine bacterium isolated from sand in a coastal intertidal zone of huludao.</title>
        <authorList>
            <person name="Deng T."/>
        </authorList>
    </citation>
    <scope>NUCLEOTIDE SEQUENCE [LARGE SCALE GENOMIC DNA]</scope>
    <source>
        <strain evidence="7 8">M216</strain>
    </source>
</reference>
<evidence type="ECO:0000256" key="4">
    <source>
        <dbReference type="RuleBase" id="RU000499"/>
    </source>
</evidence>
<feature type="signal peptide" evidence="5">
    <location>
        <begin position="1"/>
        <end position="19"/>
    </location>
</feature>